<evidence type="ECO:0000313" key="1">
    <source>
        <dbReference type="EMBL" id="RRT72144.1"/>
    </source>
</evidence>
<reference evidence="1 2" key="1">
    <citation type="journal article" date="2014" name="Agronomy (Basel)">
        <title>A Draft Genome Sequence for Ensete ventricosum, the Drought-Tolerant Tree Against Hunger.</title>
        <authorList>
            <person name="Harrison J."/>
            <person name="Moore K.A."/>
            <person name="Paszkiewicz K."/>
            <person name="Jones T."/>
            <person name="Grant M."/>
            <person name="Ambacheew D."/>
            <person name="Muzemil S."/>
            <person name="Studholme D.J."/>
        </authorList>
    </citation>
    <scope>NUCLEOTIDE SEQUENCE [LARGE SCALE GENOMIC DNA]</scope>
</reference>
<proteinExistence type="predicted"/>
<evidence type="ECO:0000313" key="2">
    <source>
        <dbReference type="Proteomes" id="UP000287651"/>
    </source>
</evidence>
<gene>
    <name evidence="1" type="ORF">B296_00031997</name>
</gene>
<dbReference type="EMBL" id="AMZH03003498">
    <property type="protein sequence ID" value="RRT72144.1"/>
    <property type="molecule type" value="Genomic_DNA"/>
</dbReference>
<comment type="caution">
    <text evidence="1">The sequence shown here is derived from an EMBL/GenBank/DDBJ whole genome shotgun (WGS) entry which is preliminary data.</text>
</comment>
<protein>
    <submittedName>
        <fullName evidence="1">Uncharacterized protein</fullName>
    </submittedName>
</protein>
<dbReference type="Proteomes" id="UP000287651">
    <property type="component" value="Unassembled WGS sequence"/>
</dbReference>
<name>A0A427A7G4_ENSVE</name>
<accession>A0A427A7G4</accession>
<sequence>MARWCRGRASDRARPMERQYSCNIRYRGTPWGPPTAKRAVRADGRTRPMAINIRATRDGQRCLVCRCT</sequence>
<organism evidence="1 2">
    <name type="scientific">Ensete ventricosum</name>
    <name type="common">Abyssinian banana</name>
    <name type="synonym">Musa ensete</name>
    <dbReference type="NCBI Taxonomy" id="4639"/>
    <lineage>
        <taxon>Eukaryota</taxon>
        <taxon>Viridiplantae</taxon>
        <taxon>Streptophyta</taxon>
        <taxon>Embryophyta</taxon>
        <taxon>Tracheophyta</taxon>
        <taxon>Spermatophyta</taxon>
        <taxon>Magnoliopsida</taxon>
        <taxon>Liliopsida</taxon>
        <taxon>Zingiberales</taxon>
        <taxon>Musaceae</taxon>
        <taxon>Ensete</taxon>
    </lineage>
</organism>
<dbReference type="AlphaFoldDB" id="A0A427A7G4"/>